<keyword evidence="1" id="KW-0143">Chaperone</keyword>
<dbReference type="PANTHER" id="PTHR44145">
    <property type="entry name" value="DNAJ HOMOLOG SUBFAMILY A MEMBER 3, MITOCHONDRIAL"/>
    <property type="match status" value="1"/>
</dbReference>
<dbReference type="EMBL" id="JABCKI010006205">
    <property type="protein sequence ID" value="KAG5635011.1"/>
    <property type="molecule type" value="Genomic_DNA"/>
</dbReference>
<reference evidence="4" key="1">
    <citation type="submission" date="2021-02" db="EMBL/GenBank/DDBJ databases">
        <authorList>
            <person name="Nieuwenhuis M."/>
            <person name="Van De Peppel L.J.J."/>
        </authorList>
    </citation>
    <scope>NUCLEOTIDE SEQUENCE</scope>
    <source>
        <strain evidence="4">D49</strain>
    </source>
</reference>
<evidence type="ECO:0000256" key="1">
    <source>
        <dbReference type="ARBA" id="ARBA00023186"/>
    </source>
</evidence>
<name>A0A9P7K4M6_9AGAR</name>
<keyword evidence="5" id="KW-1185">Reference proteome</keyword>
<dbReference type="Gene3D" id="1.10.287.110">
    <property type="entry name" value="DnaJ domain"/>
    <property type="match status" value="1"/>
</dbReference>
<gene>
    <name evidence="4" type="ORF">H0H81_012728</name>
</gene>
<dbReference type="OrthoDB" id="445556at2759"/>
<reference evidence="4" key="2">
    <citation type="submission" date="2021-10" db="EMBL/GenBank/DDBJ databases">
        <title>Phylogenomics reveals ancestral predisposition of the termite-cultivated fungus Termitomyces towards a domesticated lifestyle.</title>
        <authorList>
            <person name="Auxier B."/>
            <person name="Grum-Grzhimaylo A."/>
            <person name="Cardenas M.E."/>
            <person name="Lodge J.D."/>
            <person name="Laessoe T."/>
            <person name="Pedersen O."/>
            <person name="Smith M.E."/>
            <person name="Kuyper T.W."/>
            <person name="Franco-Molano E.A."/>
            <person name="Baroni T.J."/>
            <person name="Aanen D.K."/>
        </authorList>
    </citation>
    <scope>NUCLEOTIDE SEQUENCE</scope>
    <source>
        <strain evidence="4">D49</strain>
    </source>
</reference>
<evidence type="ECO:0000313" key="4">
    <source>
        <dbReference type="EMBL" id="KAG5635011.1"/>
    </source>
</evidence>
<dbReference type="AlphaFoldDB" id="A0A9P7K4M6"/>
<dbReference type="InterPro" id="IPR036869">
    <property type="entry name" value="J_dom_sf"/>
</dbReference>
<feature type="region of interest" description="Disordered" evidence="2">
    <location>
        <begin position="1"/>
        <end position="20"/>
    </location>
</feature>
<evidence type="ECO:0000259" key="3">
    <source>
        <dbReference type="PROSITE" id="PS50076"/>
    </source>
</evidence>
<comment type="caution">
    <text evidence="4">The sequence shown here is derived from an EMBL/GenBank/DDBJ whole genome shotgun (WGS) entry which is preliminary data.</text>
</comment>
<feature type="domain" description="J" evidence="3">
    <location>
        <begin position="35"/>
        <end position="92"/>
    </location>
</feature>
<dbReference type="PROSITE" id="PS50076">
    <property type="entry name" value="DNAJ_2"/>
    <property type="match status" value="1"/>
</dbReference>
<dbReference type="Pfam" id="PF00226">
    <property type="entry name" value="DnaJ"/>
    <property type="match status" value="1"/>
</dbReference>
<dbReference type="Proteomes" id="UP000717328">
    <property type="component" value="Unassembled WGS sequence"/>
</dbReference>
<dbReference type="PANTHER" id="PTHR44145:SF3">
    <property type="entry name" value="DNAJ HOMOLOG SUBFAMILY A MEMBER 3, MITOCHONDRIAL"/>
    <property type="match status" value="1"/>
</dbReference>
<dbReference type="InterPro" id="IPR001623">
    <property type="entry name" value="DnaJ_domain"/>
</dbReference>
<feature type="compositionally biased region" description="Polar residues" evidence="2">
    <location>
        <begin position="1"/>
        <end position="11"/>
    </location>
</feature>
<evidence type="ECO:0000256" key="2">
    <source>
        <dbReference type="SAM" id="MobiDB-lite"/>
    </source>
</evidence>
<protein>
    <recommendedName>
        <fullName evidence="3">J domain-containing protein</fullName>
    </recommendedName>
</protein>
<dbReference type="CDD" id="cd06257">
    <property type="entry name" value="DnaJ"/>
    <property type="match status" value="1"/>
</dbReference>
<accession>A0A9P7K4M6</accession>
<organism evidence="4 5">
    <name type="scientific">Sphagnurus paluster</name>
    <dbReference type="NCBI Taxonomy" id="117069"/>
    <lineage>
        <taxon>Eukaryota</taxon>
        <taxon>Fungi</taxon>
        <taxon>Dikarya</taxon>
        <taxon>Basidiomycota</taxon>
        <taxon>Agaricomycotina</taxon>
        <taxon>Agaricomycetes</taxon>
        <taxon>Agaricomycetidae</taxon>
        <taxon>Agaricales</taxon>
        <taxon>Tricholomatineae</taxon>
        <taxon>Lyophyllaceae</taxon>
        <taxon>Sphagnurus</taxon>
    </lineage>
</organism>
<dbReference type="SUPFAM" id="SSF46565">
    <property type="entry name" value="Chaperone J-domain"/>
    <property type="match status" value="1"/>
</dbReference>
<proteinExistence type="predicted"/>
<evidence type="ECO:0000313" key="5">
    <source>
        <dbReference type="Proteomes" id="UP000717328"/>
    </source>
</evidence>
<sequence length="92" mass="10320">MRLSAPSSVRTLPTRPRRNSCHRARAFATSCIRPDHYATLGVPHGATKAQIKTHFYQLSKKHHPDVSSDPSSTAIFTKVTEAYTVLSDDRER</sequence>
<dbReference type="InterPro" id="IPR051938">
    <property type="entry name" value="Apopto_cytoskel_mod"/>
</dbReference>
<dbReference type="SMART" id="SM00271">
    <property type="entry name" value="DnaJ"/>
    <property type="match status" value="1"/>
</dbReference>
<dbReference type="PRINTS" id="PR00625">
    <property type="entry name" value="JDOMAIN"/>
</dbReference>